<organism evidence="1 2">
    <name type="scientific">Persea americana</name>
    <name type="common">Avocado</name>
    <dbReference type="NCBI Taxonomy" id="3435"/>
    <lineage>
        <taxon>Eukaryota</taxon>
        <taxon>Viridiplantae</taxon>
        <taxon>Streptophyta</taxon>
        <taxon>Embryophyta</taxon>
        <taxon>Tracheophyta</taxon>
        <taxon>Spermatophyta</taxon>
        <taxon>Magnoliopsida</taxon>
        <taxon>Magnoliidae</taxon>
        <taxon>Laurales</taxon>
        <taxon>Lauraceae</taxon>
        <taxon>Persea</taxon>
    </lineage>
</organism>
<proteinExistence type="predicted"/>
<evidence type="ECO:0000313" key="1">
    <source>
        <dbReference type="EMBL" id="KAJ8630254.1"/>
    </source>
</evidence>
<name>A0ACC2LB28_PERAE</name>
<accession>A0ACC2LB28</accession>
<keyword evidence="2" id="KW-1185">Reference proteome</keyword>
<reference evidence="1 2" key="1">
    <citation type="journal article" date="2022" name="Hortic Res">
        <title>A haplotype resolved chromosomal level avocado genome allows analysis of novel avocado genes.</title>
        <authorList>
            <person name="Nath O."/>
            <person name="Fletcher S.J."/>
            <person name="Hayward A."/>
            <person name="Shaw L.M."/>
            <person name="Masouleh A.K."/>
            <person name="Furtado A."/>
            <person name="Henry R.J."/>
            <person name="Mitter N."/>
        </authorList>
    </citation>
    <scope>NUCLEOTIDE SEQUENCE [LARGE SCALE GENOMIC DNA]</scope>
    <source>
        <strain evidence="2">cv. Hass</strain>
    </source>
</reference>
<dbReference type="Proteomes" id="UP001234297">
    <property type="component" value="Chromosome 7"/>
</dbReference>
<evidence type="ECO:0000313" key="2">
    <source>
        <dbReference type="Proteomes" id="UP001234297"/>
    </source>
</evidence>
<sequence length="236" mass="25725">MISTSAFASDSEMVSSTEDEAFKSKKKLQKWRCSSSEDELNLCLCLGLGNGVINRLHFPALASGQLLSSSSPCSVSATISCTQPATPLAPSSQPAFSSILVVLQLPLFMHCNSPSAALRLFLCCTVTCHAPRLGRAQPDPEGVTTEQEDEEMLVPHSDFATEGPQPMEVAPQTKAASTVENQPVEDPPSSRFTWTIENFSRLNTKKHYSDVFFVGDYKWRVLIFPKGNNVTTCLCT</sequence>
<gene>
    <name evidence="1" type="ORF">MRB53_023577</name>
</gene>
<protein>
    <submittedName>
        <fullName evidence="1">Uncharacterized protein</fullName>
    </submittedName>
</protein>
<comment type="caution">
    <text evidence="1">The sequence shown here is derived from an EMBL/GenBank/DDBJ whole genome shotgun (WGS) entry which is preliminary data.</text>
</comment>
<dbReference type="EMBL" id="CM056815">
    <property type="protein sequence ID" value="KAJ8630254.1"/>
    <property type="molecule type" value="Genomic_DNA"/>
</dbReference>